<evidence type="ECO:0000256" key="2">
    <source>
        <dbReference type="ARBA" id="ARBA00023157"/>
    </source>
</evidence>
<evidence type="ECO:0000313" key="7">
    <source>
        <dbReference type="Proteomes" id="UP000265100"/>
    </source>
</evidence>
<dbReference type="PANTHER" id="PTHR11339:SF244">
    <property type="entry name" value="IGGFC-BINDING PROTEIN"/>
    <property type="match status" value="1"/>
</dbReference>
<evidence type="ECO:0000256" key="3">
    <source>
        <dbReference type="ARBA" id="ARBA00023180"/>
    </source>
</evidence>
<dbReference type="InterPro" id="IPR001846">
    <property type="entry name" value="VWF_type-D"/>
</dbReference>
<sequence length="3004" mass="328381">MGALLILCALAALLSCPSSAGWAGREFALSFLQNYLQHYDTPQYQLHITAIQANTKVTVQVPPLSFKQEKTLNAGEVVTISLPDGVEMYGSTKSSNTVRIEASADVTVTSFNYKLYTADTSVIYPVSEWGTEYFIFTPPGTPYATFKEFSVTNGKEAQEVEIFPQGAIKFENRVYDQNSKMVLNLKPYESVQLQSSYELSGTRVSSKHPVAVFSGHTCTWRFAKCNHVYEHLLPVSSWGTSFVMPPLSFQKNFDSVYLQASQNTSVTVQNGQRKDDLSLSTGQTIEIQYHNPDALSIQADHGIQVLLLFNGVEHSWLLYYDPFLTNVISTDRFCFSYSFEALAGFENKALVVAQTSAAATLRWDNTELPRDVQWKKIEGSEFSWAEISYNQSPTNNKHTLSSSGSPFALYSIGFSQMNGYGSLGQCVQPGSASLSCSSITCRVNEMCEMKDGRPSCVPVKKNPGTCWAVGDPHYRTFDGRHFNFMGTCTYVISKNCDKGDSLPAFEILAQNEHRGNLKVSYVAMVTVKVFDVTITVVRSETGRVRIDNILWSLPVTLNNDKLRMHKSGSSVLIETDFGLTVRYDWEQRLVVTLCSSYAGKTCGLCGNFNGNPSDDFTTPSGAQAGGALAFGRSWKVPGLGEAQCKDGCTDGLDNCESSLMKTWESDLFCGIIALDLFSKCHKIIDPLPYIEDCKYDLCMGGGLRHFLCSAVEAYAEACQIAGVQVQEWRKKAQCPAKCPANSQYELCGSACPDTCSDPNASSKCKRPCVETCTCKAGFVLSGDKCVPAAQCGCTYEGRYIPPGEAFWADQGCKQWCKCVAGSRQVQCEEKGCRTGEECKVVDGIRKCQALSFSTCQATGDPHYMTFDKKKFNFQGTCVYQLVALCSKDPELVPFEILVQNDHRGSNVVAYTGLVEIKVYSFSIIITKTHKGQLMVNNELVNLPITLEEGKISVYKSGWYAVVTTDFGLKVSFNWDSAVFVTLPSNYMGAVCGLCGNYNGKPEDDLIPKNGKTPVSPVDFGTSWRVAEIPGCVEGCKGVCPDCDINQKVQYEKDDFCGVVKDAKGPFRDCHAKVDPASFFEDCVYDVCLYKGRKDVLCKAITAYTSACQAAGANVYNWRTVHFCAMQCPTNTHYEICAIACPVTCQSLTPPKGCQAQCAEGCSCDDGYILSGDACVPLSECGCVHNNRYYRTGEVFYPNGQCEEECNCKKGGEVECKKFTCGPNEKCKIEDGVQKCHPVGKGVCQAAGDPHYLTFDGKKFDFQGTCTYTLSKSCGLEGTHLVDFSVQVENEQWDRVKNRKVVSVTKLVAVEVYGFTLIMRNNMFGVLVNGVLSYLPMNLNDGAILVYQEGNRYVIATNFGLLVTYDLVYQVTVTVPGNYRGKVCGLCGNYNGDRNDDFEMPNRRLTNNVNEFGKSWKVTIPNVVCENGCEGNSCPECDPALKAVFSKSAYCGIMTNPNGPFAVCHSILDPQPYFADCVFDLCASNGDGKVLCDSVAAYAFNCHAVGADVKNWRTPSFCPMKCPINSHYEVCAEACSASCAGLTEIVQCPSNCTEGCDCDAGFLFNGQTCVKEIECGCYENGKTYKPGDVVYEEDCNRKCTCNPGKGLICEKHSCPQDTKCMVKNGIRACYNTDPCKDLKCRAQETCRVEKGEATCIPKYTGTCWAWGDPHYHTFDGYNYDFQGTCKYVISKTCGELDGLVPFLITERNDNRGNTAVSYVRNVDVFVYDYQITIQKNQVGQVMVDGELLNLPVLLGDGKVSVLQRGNTAQVETDFGLVVSYDWNWYLVIKLPSSYFGLVCGLCGNFNANVLDEMLNPAGKPVSSVIEWGKSWLAPEQDKEHPCWDTCEKNCPTCDNDDVKLYKTEAFCGALADKTSGLFQKCHEKVDPQAFMNNCVYDMCYNKGDKKMLCQALASYSDKCRDEGIIIKNWRTKFGCPMNCPRNSHYEDCASPCQPSCPLTGEKQVCSGTCVETCVCDEGYVLSAGVCVPAKTCGCSYQGRYYKPGQQFWDDEACHRLCECDMTLGIVACREASCSAKEQCTVVDGERACRPISYATCSASGDPHYRTFDGRRYNFQGTCVYQLAGLCSQQPGLVPFKVTVQNDHRGSKAVSYTSTVKFSIYGITLTISREYPYKVLLDGQLVLLPLNYNNELMVSLSGWKAVVETAAGITVTFDWQSTVTVTLPSTYQGAVCGLCGNYNDKAQDDLTMPNGNTTSNERQLGDSWQVAIVPGCSSVCQGPWCQACSDSQKKVYEANKYCGIIADKAGPFKDCHSRVDPAPYMEDCVFDVCQYQGHHGSVCDAVEVYASACQSIGVTIYSWRAESFCPMACPANSHYSLCATGCPATCASLTPVTSCHRYCSEGCECDEGYLLSGDTCVPVKDCGCSYDGQYYQKGDVFYSEDKCAEECTCGDNGAVSCQKAKCRPGEICKLVNGVKGCYPEGEGKCVASGDPHYISFDGRRFDFQGTCVYVLAKVCDDDKGQLTPFTVTQGNEKFGNGKVAVTKSVAVSVYGYAIYIQQKMPWKVFVDDELLNLPLSLENGRLKITQEGRNIIVRTAFGLTVLYDTVYYVEVIVPSTYQGKMCGLCGNYNKNGGDDFILPGGKQAKNVDEFGMAWTVDLPGYICGGCGGQCPECEQAKAVLYGKSDSCGIISAPNGPFKACHSVIDPAVYLSDCVFDVCAVGGNKDTLCNSVQAYALACQSAGVQIQQWRSNSFCPASCPPHSHYELCADTCSGTCASFVTPFGCFPGCFEGCQCDDGFVFNGVQCVVLEDCGCMYNGRYLMVGQELVDNDCKSKCVCQASGMVKCEKLSCASGEVCDIRDGVRGCHLKQGQCVVSRDGQLSSFDGMSGAIGAQGAFQVASLCDESAELWFRVVVDVRVCNKGAAPTVASVYVFFSDTIVAVNSEHVTWVNGRKVSLPSKVTSTLSVQISERALIIERASTVRVTYSISQEVTVIIHSSLSGKMCGACGNYNNNSKDDMTTADGKITTDVSVVVGSWSAGDFSRCGL</sequence>
<dbReference type="SMART" id="SM00832">
    <property type="entry name" value="C8"/>
    <property type="match status" value="6"/>
</dbReference>
<feature type="signal peptide" evidence="4">
    <location>
        <begin position="1"/>
        <end position="23"/>
    </location>
</feature>
<dbReference type="InterPro" id="IPR003645">
    <property type="entry name" value="Fol_N"/>
</dbReference>
<dbReference type="Pfam" id="PF00094">
    <property type="entry name" value="VWD"/>
    <property type="match status" value="7"/>
</dbReference>
<dbReference type="Gene3D" id="2.10.25.10">
    <property type="entry name" value="Laminin"/>
    <property type="match status" value="6"/>
</dbReference>
<keyword evidence="3" id="KW-0325">Glycoprotein</keyword>
<feature type="domain" description="VWFD" evidence="5">
    <location>
        <begin position="1241"/>
        <end position="1425"/>
    </location>
</feature>
<keyword evidence="1" id="KW-0677">Repeat</keyword>
<dbReference type="PROSITE" id="PS51233">
    <property type="entry name" value="VWFD"/>
    <property type="match status" value="7"/>
</dbReference>
<dbReference type="SMART" id="SM00214">
    <property type="entry name" value="VWC"/>
    <property type="match status" value="5"/>
</dbReference>
<dbReference type="InterPro" id="IPR001007">
    <property type="entry name" value="VWF_dom"/>
</dbReference>
<name>A0A3P8N9R5_ASTCA</name>
<feature type="domain" description="VWFD" evidence="5">
    <location>
        <begin position="1660"/>
        <end position="1842"/>
    </location>
</feature>
<dbReference type="Proteomes" id="UP000265100">
    <property type="component" value="Chromosome 11"/>
</dbReference>
<reference evidence="6" key="2">
    <citation type="submission" date="2025-08" db="UniProtKB">
        <authorList>
            <consortium name="Ensembl"/>
        </authorList>
    </citation>
    <scope>IDENTIFICATION</scope>
</reference>
<feature type="domain" description="VWFD" evidence="5">
    <location>
        <begin position="2053"/>
        <end position="2231"/>
    </location>
</feature>
<dbReference type="CDD" id="cd19941">
    <property type="entry name" value="TIL"/>
    <property type="match status" value="6"/>
</dbReference>
<dbReference type="GeneTree" id="ENSGT00950000183155"/>
<feature type="domain" description="VWFD" evidence="5">
    <location>
        <begin position="853"/>
        <end position="1032"/>
    </location>
</feature>
<evidence type="ECO:0000256" key="1">
    <source>
        <dbReference type="ARBA" id="ARBA00022737"/>
    </source>
</evidence>
<dbReference type="InterPro" id="IPR050780">
    <property type="entry name" value="Mucin_vWF_Thrombospondin_sf"/>
</dbReference>
<dbReference type="GO" id="GO:0005615">
    <property type="term" value="C:extracellular space"/>
    <property type="evidence" value="ECO:0007669"/>
    <property type="project" value="TreeGrafter"/>
</dbReference>
<dbReference type="FunFam" id="2.10.25.10:FF:000055">
    <property type="entry name" value="alpha-tectorin isoform X1"/>
    <property type="match status" value="5"/>
</dbReference>
<evidence type="ECO:0000259" key="5">
    <source>
        <dbReference type="PROSITE" id="PS51233"/>
    </source>
</evidence>
<reference evidence="6" key="3">
    <citation type="submission" date="2025-09" db="UniProtKB">
        <authorList>
            <consortium name="Ensembl"/>
        </authorList>
    </citation>
    <scope>IDENTIFICATION</scope>
</reference>
<dbReference type="InterPro" id="IPR036084">
    <property type="entry name" value="Ser_inhib-like_sf"/>
</dbReference>
<proteinExistence type="predicted"/>
<keyword evidence="4" id="KW-0732">Signal</keyword>
<dbReference type="Pfam" id="PF08742">
    <property type="entry name" value="C8"/>
    <property type="match status" value="6"/>
</dbReference>
<dbReference type="Pfam" id="PF12714">
    <property type="entry name" value="TILa"/>
    <property type="match status" value="6"/>
</dbReference>
<evidence type="ECO:0000256" key="4">
    <source>
        <dbReference type="SAM" id="SignalP"/>
    </source>
</evidence>
<protein>
    <recommendedName>
        <fullName evidence="5">VWFD domain-containing protein</fullName>
    </recommendedName>
</protein>
<feature type="domain" description="VWFD" evidence="5">
    <location>
        <begin position="464"/>
        <end position="645"/>
    </location>
</feature>
<reference evidence="6" key="1">
    <citation type="submission" date="2018-05" db="EMBL/GenBank/DDBJ databases">
        <authorList>
            <person name="Datahose"/>
        </authorList>
    </citation>
    <scope>NUCLEOTIDE SEQUENCE</scope>
</reference>
<dbReference type="Pfam" id="PF17517">
    <property type="entry name" value="IgGFc_binding"/>
    <property type="match status" value="1"/>
</dbReference>
<dbReference type="InterPro" id="IPR035234">
    <property type="entry name" value="IgGFc-bd_N"/>
</dbReference>
<organism evidence="6 7">
    <name type="scientific">Astatotilapia calliptera</name>
    <name type="common">Eastern happy</name>
    <name type="synonym">Chromis callipterus</name>
    <dbReference type="NCBI Taxonomy" id="8154"/>
    <lineage>
        <taxon>Eukaryota</taxon>
        <taxon>Metazoa</taxon>
        <taxon>Chordata</taxon>
        <taxon>Craniata</taxon>
        <taxon>Vertebrata</taxon>
        <taxon>Euteleostomi</taxon>
        <taxon>Actinopterygii</taxon>
        <taxon>Neopterygii</taxon>
        <taxon>Teleostei</taxon>
        <taxon>Neoteleostei</taxon>
        <taxon>Acanthomorphata</taxon>
        <taxon>Ovalentaria</taxon>
        <taxon>Cichlomorphae</taxon>
        <taxon>Cichliformes</taxon>
        <taxon>Cichlidae</taxon>
        <taxon>African cichlids</taxon>
        <taxon>Pseudocrenilabrinae</taxon>
        <taxon>Haplochromini</taxon>
        <taxon>Astatotilapia</taxon>
    </lineage>
</organism>
<dbReference type="GO" id="GO:0031012">
    <property type="term" value="C:extracellular matrix"/>
    <property type="evidence" value="ECO:0007669"/>
    <property type="project" value="TreeGrafter"/>
</dbReference>
<feature type="chain" id="PRO_5044213686" description="VWFD domain-containing protein" evidence="4">
    <location>
        <begin position="24"/>
        <end position="3004"/>
    </location>
</feature>
<dbReference type="PANTHER" id="PTHR11339">
    <property type="entry name" value="EXTRACELLULAR MATRIX GLYCOPROTEIN RELATED"/>
    <property type="match status" value="1"/>
</dbReference>
<dbReference type="Ensembl" id="ENSACLT00000001547.2">
    <property type="protein sequence ID" value="ENSACLP00000001513.2"/>
    <property type="gene ID" value="ENSACLG00000000719.2"/>
</dbReference>
<dbReference type="SMART" id="SM00274">
    <property type="entry name" value="FOLN"/>
    <property type="match status" value="2"/>
</dbReference>
<feature type="domain" description="VWFD" evidence="5">
    <location>
        <begin position="2441"/>
        <end position="2622"/>
    </location>
</feature>
<dbReference type="SMART" id="SM00215">
    <property type="entry name" value="VWC_out"/>
    <property type="match status" value="6"/>
</dbReference>
<dbReference type="InterPro" id="IPR025615">
    <property type="entry name" value="TILa_dom"/>
</dbReference>
<evidence type="ECO:0000313" key="6">
    <source>
        <dbReference type="Ensembl" id="ENSACLP00000001513.2"/>
    </source>
</evidence>
<dbReference type="SUPFAM" id="SSF57567">
    <property type="entry name" value="Serine protease inhibitors"/>
    <property type="match status" value="6"/>
</dbReference>
<dbReference type="InterPro" id="IPR002919">
    <property type="entry name" value="TIL_dom"/>
</dbReference>
<feature type="domain" description="VWFD" evidence="5">
    <location>
        <begin position="2828"/>
        <end position="3003"/>
    </location>
</feature>
<keyword evidence="2" id="KW-1015">Disulfide bond</keyword>
<accession>A0A3P8N9R5</accession>
<dbReference type="Pfam" id="PF01826">
    <property type="entry name" value="TIL"/>
    <property type="match status" value="6"/>
</dbReference>
<keyword evidence="7" id="KW-1185">Reference proteome</keyword>
<dbReference type="SMART" id="SM00216">
    <property type="entry name" value="VWD"/>
    <property type="match status" value="7"/>
</dbReference>
<dbReference type="InterPro" id="IPR014853">
    <property type="entry name" value="VWF/SSPO/ZAN-like_Cys-rich_dom"/>
</dbReference>